<evidence type="ECO:0000313" key="3">
    <source>
        <dbReference type="Proteomes" id="UP000198612"/>
    </source>
</evidence>
<organism evidence="2 3">
    <name type="scientific">Halanaerobium congolense</name>
    <dbReference type="NCBI Taxonomy" id="54121"/>
    <lineage>
        <taxon>Bacteria</taxon>
        <taxon>Bacillati</taxon>
        <taxon>Bacillota</taxon>
        <taxon>Clostridia</taxon>
        <taxon>Halanaerobiales</taxon>
        <taxon>Halanaerobiaceae</taxon>
        <taxon>Halanaerobium</taxon>
    </lineage>
</organism>
<dbReference type="AlphaFoldDB" id="A0A1I0DF71"/>
<accession>A0A1I0DF71</accession>
<reference evidence="3 4" key="1">
    <citation type="submission" date="2016-10" db="EMBL/GenBank/DDBJ databases">
        <authorList>
            <person name="Varghese N."/>
            <person name="Submissions S."/>
        </authorList>
    </citation>
    <scope>NUCLEOTIDE SEQUENCE [LARGE SCALE GENOMIC DNA]</scope>
    <source>
        <strain evidence="1 4">WG2</strain>
        <strain evidence="2 3">WG5</strain>
    </source>
</reference>
<dbReference type="EMBL" id="FOHG01000079">
    <property type="protein sequence ID" value="SET30219.1"/>
    <property type="molecule type" value="Genomic_DNA"/>
</dbReference>
<keyword evidence="4" id="KW-1185">Reference proteome</keyword>
<dbReference type="Proteomes" id="UP000199519">
    <property type="component" value="Unassembled WGS sequence"/>
</dbReference>
<sequence>GVITIGQVKVFNDEKNIILKDKDNDIIEIMTVGQAKSLVEKLVTAIEERK</sequence>
<evidence type="ECO:0000313" key="2">
    <source>
        <dbReference type="EMBL" id="SET30219.1"/>
    </source>
</evidence>
<name>A0A1I0DF71_9FIRM</name>
<evidence type="ECO:0000313" key="1">
    <source>
        <dbReference type="EMBL" id="SDG29051.1"/>
    </source>
</evidence>
<feature type="non-terminal residue" evidence="2">
    <location>
        <position position="1"/>
    </location>
</feature>
<proteinExistence type="predicted"/>
<protein>
    <submittedName>
        <fullName evidence="2">Uncharacterized protein</fullName>
    </submittedName>
</protein>
<dbReference type="Proteomes" id="UP000198612">
    <property type="component" value="Unassembled WGS sequence"/>
</dbReference>
<gene>
    <name evidence="1" type="ORF">SAMN04488598_1851</name>
    <name evidence="2" type="ORF">SAMN04515652_1795</name>
</gene>
<dbReference type="EMBL" id="FNBJ01000085">
    <property type="protein sequence ID" value="SDG29051.1"/>
    <property type="molecule type" value="Genomic_DNA"/>
</dbReference>
<evidence type="ECO:0000313" key="4">
    <source>
        <dbReference type="Proteomes" id="UP000199519"/>
    </source>
</evidence>